<proteinExistence type="predicted"/>
<keyword evidence="2" id="KW-1185">Reference proteome</keyword>
<organism evidence="1 2">
    <name type="scientific">Bacillus salitolerans</name>
    <dbReference type="NCBI Taxonomy" id="1437434"/>
    <lineage>
        <taxon>Bacteria</taxon>
        <taxon>Bacillati</taxon>
        <taxon>Bacillota</taxon>
        <taxon>Bacilli</taxon>
        <taxon>Bacillales</taxon>
        <taxon>Bacillaceae</taxon>
        <taxon>Bacillus</taxon>
    </lineage>
</organism>
<evidence type="ECO:0000313" key="1">
    <source>
        <dbReference type="EMBL" id="MFD1736183.1"/>
    </source>
</evidence>
<dbReference type="EMBL" id="JBHUEM010000005">
    <property type="protein sequence ID" value="MFD1736183.1"/>
    <property type="molecule type" value="Genomic_DNA"/>
</dbReference>
<sequence length="76" mass="8878">MVREAIKEVFDNEEIKSYSGIQRKGRLVRRKTESLFEDEPISKLPSIPTLNYMEDLFVKADKAIRQLKYKKEVSGS</sequence>
<name>A0ABW4LQ61_9BACI</name>
<gene>
    <name evidence="1" type="ORF">ACFSCX_06350</name>
</gene>
<accession>A0ABW4LQ61</accession>
<reference evidence="2" key="1">
    <citation type="journal article" date="2019" name="Int. J. Syst. Evol. Microbiol.">
        <title>The Global Catalogue of Microorganisms (GCM) 10K type strain sequencing project: providing services to taxonomists for standard genome sequencing and annotation.</title>
        <authorList>
            <consortium name="The Broad Institute Genomics Platform"/>
            <consortium name="The Broad Institute Genome Sequencing Center for Infectious Disease"/>
            <person name="Wu L."/>
            <person name="Ma J."/>
        </authorList>
    </citation>
    <scope>NUCLEOTIDE SEQUENCE [LARGE SCALE GENOMIC DNA]</scope>
    <source>
        <strain evidence="2">CCUG 49339</strain>
    </source>
</reference>
<dbReference type="RefSeq" id="WP_377927330.1">
    <property type="nucleotide sequence ID" value="NZ_JBHUEM010000005.1"/>
</dbReference>
<protein>
    <submittedName>
        <fullName evidence="1">Uncharacterized protein</fullName>
    </submittedName>
</protein>
<dbReference type="Proteomes" id="UP001597214">
    <property type="component" value="Unassembled WGS sequence"/>
</dbReference>
<evidence type="ECO:0000313" key="2">
    <source>
        <dbReference type="Proteomes" id="UP001597214"/>
    </source>
</evidence>
<comment type="caution">
    <text evidence="1">The sequence shown here is derived from an EMBL/GenBank/DDBJ whole genome shotgun (WGS) entry which is preliminary data.</text>
</comment>